<gene>
    <name evidence="7" type="ORF">H2200_011910</name>
</gene>
<dbReference type="InterPro" id="IPR051402">
    <property type="entry name" value="KPR-Related"/>
</dbReference>
<dbReference type="Gene3D" id="1.10.1040.10">
    <property type="entry name" value="N-(1-d-carboxylethyl)-l-norvaline Dehydrogenase, domain 2"/>
    <property type="match status" value="1"/>
</dbReference>
<dbReference type="SUPFAM" id="SSF48179">
    <property type="entry name" value="6-phosphogluconate dehydrogenase C-terminal domain-like"/>
    <property type="match status" value="1"/>
</dbReference>
<dbReference type="SUPFAM" id="SSF51735">
    <property type="entry name" value="NAD(P)-binding Rossmann-fold domains"/>
    <property type="match status" value="1"/>
</dbReference>
<dbReference type="EC" id="1.1.1.169" evidence="4"/>
<dbReference type="GO" id="GO:0008677">
    <property type="term" value="F:2-dehydropantoate 2-reductase activity"/>
    <property type="evidence" value="ECO:0007669"/>
    <property type="project" value="UniProtKB-EC"/>
</dbReference>
<organism evidence="7 8">
    <name type="scientific">Cladophialophora chaetospira</name>
    <dbReference type="NCBI Taxonomy" id="386627"/>
    <lineage>
        <taxon>Eukaryota</taxon>
        <taxon>Fungi</taxon>
        <taxon>Dikarya</taxon>
        <taxon>Ascomycota</taxon>
        <taxon>Pezizomycotina</taxon>
        <taxon>Eurotiomycetes</taxon>
        <taxon>Chaetothyriomycetidae</taxon>
        <taxon>Chaetothyriales</taxon>
        <taxon>Herpotrichiellaceae</taxon>
        <taxon>Cladophialophora</taxon>
    </lineage>
</organism>
<dbReference type="InterPro" id="IPR003710">
    <property type="entry name" value="ApbA"/>
</dbReference>
<comment type="caution">
    <text evidence="7">The sequence shown here is derived from an EMBL/GenBank/DDBJ whole genome shotgun (WGS) entry which is preliminary data.</text>
</comment>
<evidence type="ECO:0000256" key="2">
    <source>
        <dbReference type="ARBA" id="ARBA00022857"/>
    </source>
</evidence>
<evidence type="ECO:0000259" key="6">
    <source>
        <dbReference type="Pfam" id="PF08546"/>
    </source>
</evidence>
<sequence>MTLEVLFFGAGAIGAFYASRIARNPAVNVSVVCRSNYKAVKETGFSITSFQYGDYKWTPTRVFDSPSSAVKANVKWDYVVVSTKALPNISDDSKLIDGLVSPKTAVVLIQNGLGVEQPYATRFPESTILSAVTIASCAQPSNGHIKHNRWTRINIGPYFHHSSPSESIKSRATSQNARFVDLLTKGGIKDALADTHEKLQLVRWHKIAINAAMNPSAVLSGGSTNEAMSNDPELAAHLKGVMDEVLTTAPKIVGVPFPSSFATSEAIISSTKKNSSGSKPSMLLDWEGGKAMELEVILGNPLRIAREKGYEMPRLQSLYALLKMAEGNREARKNKL</sequence>
<keyword evidence="3 4" id="KW-0560">Oxidoreductase</keyword>
<keyword evidence="2 4" id="KW-0521">NADP</keyword>
<dbReference type="EMBL" id="JAPDRK010000021">
    <property type="protein sequence ID" value="KAJ9603724.1"/>
    <property type="molecule type" value="Genomic_DNA"/>
</dbReference>
<evidence type="ECO:0000256" key="4">
    <source>
        <dbReference type="RuleBase" id="RU362068"/>
    </source>
</evidence>
<comment type="catalytic activity">
    <reaction evidence="4">
        <text>(R)-pantoate + NADP(+) = 2-dehydropantoate + NADPH + H(+)</text>
        <dbReference type="Rhea" id="RHEA:16233"/>
        <dbReference type="ChEBI" id="CHEBI:11561"/>
        <dbReference type="ChEBI" id="CHEBI:15378"/>
        <dbReference type="ChEBI" id="CHEBI:15980"/>
        <dbReference type="ChEBI" id="CHEBI:57783"/>
        <dbReference type="ChEBI" id="CHEBI:58349"/>
        <dbReference type="EC" id="1.1.1.169"/>
    </reaction>
</comment>
<name>A0AA39CCZ0_9EURO</name>
<evidence type="ECO:0000256" key="1">
    <source>
        <dbReference type="ARBA" id="ARBA00007870"/>
    </source>
</evidence>
<dbReference type="GO" id="GO:0015940">
    <property type="term" value="P:pantothenate biosynthetic process"/>
    <property type="evidence" value="ECO:0007669"/>
    <property type="project" value="InterPro"/>
</dbReference>
<comment type="similarity">
    <text evidence="1 4">Belongs to the ketopantoate reductase family.</text>
</comment>
<dbReference type="InterPro" id="IPR008927">
    <property type="entry name" value="6-PGluconate_DH-like_C_sf"/>
</dbReference>
<dbReference type="Gene3D" id="3.40.50.720">
    <property type="entry name" value="NAD(P)-binding Rossmann-like Domain"/>
    <property type="match status" value="1"/>
</dbReference>
<accession>A0AA39CCZ0</accession>
<dbReference type="FunFam" id="3.40.50.720:FF:000609">
    <property type="entry name" value="2-dehydropantoate 2-reductase"/>
    <property type="match status" value="1"/>
</dbReference>
<feature type="domain" description="Ketopantoate reductase C-terminal" evidence="6">
    <location>
        <begin position="199"/>
        <end position="325"/>
    </location>
</feature>
<reference evidence="7" key="1">
    <citation type="submission" date="2022-10" db="EMBL/GenBank/DDBJ databases">
        <title>Culturing micro-colonial fungi from biological soil crusts in the Mojave desert and describing Neophaeococcomyces mojavensis, and introducing the new genera and species Taxawa tesnikishii.</title>
        <authorList>
            <person name="Kurbessoian T."/>
            <person name="Stajich J.E."/>
        </authorList>
    </citation>
    <scope>NUCLEOTIDE SEQUENCE</scope>
    <source>
        <strain evidence="7">TK_41</strain>
    </source>
</reference>
<evidence type="ECO:0000313" key="7">
    <source>
        <dbReference type="EMBL" id="KAJ9603724.1"/>
    </source>
</evidence>
<proteinExistence type="inferred from homology"/>
<dbReference type="NCBIfam" id="TIGR00745">
    <property type="entry name" value="apbA_panE"/>
    <property type="match status" value="1"/>
</dbReference>
<dbReference type="AlphaFoldDB" id="A0AA39CCZ0"/>
<comment type="function">
    <text evidence="4">Catalyzes the NADPH-dependent reduction of ketopantoate into pantoic acid.</text>
</comment>
<keyword evidence="8" id="KW-1185">Reference proteome</keyword>
<dbReference type="InterPro" id="IPR013752">
    <property type="entry name" value="KPA_reductase"/>
</dbReference>
<dbReference type="GO" id="GO:0005737">
    <property type="term" value="C:cytoplasm"/>
    <property type="evidence" value="ECO:0007669"/>
    <property type="project" value="TreeGrafter"/>
</dbReference>
<dbReference type="InterPro" id="IPR036291">
    <property type="entry name" value="NAD(P)-bd_dom_sf"/>
</dbReference>
<dbReference type="FunFam" id="1.10.1040.10:FF:000017">
    <property type="entry name" value="2-dehydropantoate 2-reductase"/>
    <property type="match status" value="1"/>
</dbReference>
<evidence type="ECO:0000313" key="8">
    <source>
        <dbReference type="Proteomes" id="UP001172673"/>
    </source>
</evidence>
<evidence type="ECO:0000259" key="5">
    <source>
        <dbReference type="Pfam" id="PF02558"/>
    </source>
</evidence>
<dbReference type="Pfam" id="PF08546">
    <property type="entry name" value="ApbA_C"/>
    <property type="match status" value="1"/>
</dbReference>
<dbReference type="PANTHER" id="PTHR21708:SF26">
    <property type="entry name" value="2-DEHYDROPANTOATE 2-REDUCTASE"/>
    <property type="match status" value="1"/>
</dbReference>
<dbReference type="InterPro" id="IPR013332">
    <property type="entry name" value="KPR_N"/>
</dbReference>
<evidence type="ECO:0000256" key="3">
    <source>
        <dbReference type="ARBA" id="ARBA00023002"/>
    </source>
</evidence>
<feature type="domain" description="Ketopantoate reductase N-terminal" evidence="5">
    <location>
        <begin position="6"/>
        <end position="158"/>
    </location>
</feature>
<dbReference type="Pfam" id="PF02558">
    <property type="entry name" value="ApbA"/>
    <property type="match status" value="1"/>
</dbReference>
<dbReference type="Proteomes" id="UP001172673">
    <property type="component" value="Unassembled WGS sequence"/>
</dbReference>
<dbReference type="PANTHER" id="PTHR21708">
    <property type="entry name" value="PROBABLE 2-DEHYDROPANTOATE 2-REDUCTASE"/>
    <property type="match status" value="1"/>
</dbReference>
<protein>
    <recommendedName>
        <fullName evidence="4">2-dehydropantoate 2-reductase</fullName>
        <ecNumber evidence="4">1.1.1.169</ecNumber>
    </recommendedName>
    <alternativeName>
        <fullName evidence="4">Ketopantoate reductase</fullName>
    </alternativeName>
</protein>
<dbReference type="InterPro" id="IPR013328">
    <property type="entry name" value="6PGD_dom2"/>
</dbReference>